<dbReference type="InterPro" id="IPR036513">
    <property type="entry name" value="STAS_dom_sf"/>
</dbReference>
<keyword evidence="3" id="KW-1185">Reference proteome</keyword>
<accession>A0A5C5VUN2</accession>
<dbReference type="Proteomes" id="UP000318995">
    <property type="component" value="Unassembled WGS sequence"/>
</dbReference>
<dbReference type="GO" id="GO:0043856">
    <property type="term" value="F:anti-sigma factor antagonist activity"/>
    <property type="evidence" value="ECO:0007669"/>
    <property type="project" value="TreeGrafter"/>
</dbReference>
<evidence type="ECO:0000313" key="3">
    <source>
        <dbReference type="Proteomes" id="UP000318995"/>
    </source>
</evidence>
<reference evidence="2 3" key="1">
    <citation type="submission" date="2019-02" db="EMBL/GenBank/DDBJ databases">
        <title>Deep-cultivation of Planctomycetes and their phenomic and genomic characterization uncovers novel biology.</title>
        <authorList>
            <person name="Wiegand S."/>
            <person name="Jogler M."/>
            <person name="Boedeker C."/>
            <person name="Pinto D."/>
            <person name="Vollmers J."/>
            <person name="Rivas-Marin E."/>
            <person name="Kohn T."/>
            <person name="Peeters S.H."/>
            <person name="Heuer A."/>
            <person name="Rast P."/>
            <person name="Oberbeckmann S."/>
            <person name="Bunk B."/>
            <person name="Jeske O."/>
            <person name="Meyerdierks A."/>
            <person name="Storesund J.E."/>
            <person name="Kallscheuer N."/>
            <person name="Luecker S."/>
            <person name="Lage O.M."/>
            <person name="Pohl T."/>
            <person name="Merkel B.J."/>
            <person name="Hornburger P."/>
            <person name="Mueller R.-W."/>
            <person name="Bruemmer F."/>
            <person name="Labrenz M."/>
            <person name="Spormann A.M."/>
            <person name="Op Den Camp H."/>
            <person name="Overmann J."/>
            <person name="Amann R."/>
            <person name="Jetten M.S.M."/>
            <person name="Mascher T."/>
            <person name="Medema M.H."/>
            <person name="Devos D.P."/>
            <person name="Kaster A.-K."/>
            <person name="Ovreas L."/>
            <person name="Rohde M."/>
            <person name="Galperin M.Y."/>
            <person name="Jogler C."/>
        </authorList>
    </citation>
    <scope>NUCLEOTIDE SEQUENCE [LARGE SCALE GENOMIC DNA]</scope>
    <source>
        <strain evidence="2 3">Pla111</strain>
    </source>
</reference>
<dbReference type="Pfam" id="PF01740">
    <property type="entry name" value="STAS"/>
    <property type="match status" value="1"/>
</dbReference>
<dbReference type="InterPro" id="IPR002645">
    <property type="entry name" value="STAS_dom"/>
</dbReference>
<proteinExistence type="predicted"/>
<dbReference type="CDD" id="cd07043">
    <property type="entry name" value="STAS_anti-anti-sigma_factors"/>
    <property type="match status" value="1"/>
</dbReference>
<feature type="domain" description="STAS" evidence="1">
    <location>
        <begin position="22"/>
        <end position="113"/>
    </location>
</feature>
<comment type="caution">
    <text evidence="2">The sequence shown here is derived from an EMBL/GenBank/DDBJ whole genome shotgun (WGS) entry which is preliminary data.</text>
</comment>
<dbReference type="PANTHER" id="PTHR33495">
    <property type="entry name" value="ANTI-SIGMA FACTOR ANTAGONIST TM_1081-RELATED-RELATED"/>
    <property type="match status" value="1"/>
</dbReference>
<dbReference type="EMBL" id="SJPH01000008">
    <property type="protein sequence ID" value="TWT41635.1"/>
    <property type="molecule type" value="Genomic_DNA"/>
</dbReference>
<evidence type="ECO:0000313" key="2">
    <source>
        <dbReference type="EMBL" id="TWT41635.1"/>
    </source>
</evidence>
<organism evidence="2 3">
    <name type="scientific">Botrimarina hoheduenensis</name>
    <dbReference type="NCBI Taxonomy" id="2528000"/>
    <lineage>
        <taxon>Bacteria</taxon>
        <taxon>Pseudomonadati</taxon>
        <taxon>Planctomycetota</taxon>
        <taxon>Planctomycetia</taxon>
        <taxon>Pirellulales</taxon>
        <taxon>Lacipirellulaceae</taxon>
        <taxon>Botrimarina</taxon>
    </lineage>
</organism>
<name>A0A5C5VUN2_9BACT</name>
<gene>
    <name evidence="2" type="ORF">Pla111_30120</name>
</gene>
<protein>
    <submittedName>
        <fullName evidence="2">STAS domain protein</fullName>
    </submittedName>
</protein>
<sequence>MAISTSLRDGVLVIQVQDQRLLDESQIGKVDQEITAVIEKSEQDRVVFDFSAVQFMSSSMLGKLVAAHKRLKGFKAKLKLAGLSSDIREVFKITKLDKLFDIEPDAATAVKSFAKKGLFR</sequence>
<dbReference type="AlphaFoldDB" id="A0A5C5VUN2"/>
<dbReference type="SUPFAM" id="SSF52091">
    <property type="entry name" value="SpoIIaa-like"/>
    <property type="match status" value="1"/>
</dbReference>
<dbReference type="Gene3D" id="3.30.750.24">
    <property type="entry name" value="STAS domain"/>
    <property type="match status" value="1"/>
</dbReference>
<dbReference type="RefSeq" id="WP_197525060.1">
    <property type="nucleotide sequence ID" value="NZ_SJPH01000008.1"/>
</dbReference>
<dbReference type="PROSITE" id="PS50801">
    <property type="entry name" value="STAS"/>
    <property type="match status" value="1"/>
</dbReference>
<evidence type="ECO:0000259" key="1">
    <source>
        <dbReference type="PROSITE" id="PS50801"/>
    </source>
</evidence>
<dbReference type="PANTHER" id="PTHR33495:SF2">
    <property type="entry name" value="ANTI-SIGMA FACTOR ANTAGONIST TM_1081-RELATED"/>
    <property type="match status" value="1"/>
</dbReference>